<feature type="region of interest" description="Disordered" evidence="1">
    <location>
        <begin position="161"/>
        <end position="214"/>
    </location>
</feature>
<dbReference type="AlphaFoldDB" id="A0A7S1SGD3"/>
<sequence length="214" mass="22577">MADAHSRTPSSPSGNGGADTGFQRAFQSLSSMQESSMLVMLLLASAVEFFASLSFCKPNYCGSRAAWALSAGIVSVVGSGLLLGLMHGAPDVYHKVVPYMAGFLFVWWIPGAGVTTFSGPFLSVGNGYFGAWGAFLSAFLLCHARLAGTNWRTYLEKTMKHKAHGQPSGEQPGTSPYPAPSSYPPPEAPQFPGQYPPSNTPPPEQQPAPGAYAV</sequence>
<evidence type="ECO:0000256" key="2">
    <source>
        <dbReference type="SAM" id="Phobius"/>
    </source>
</evidence>
<keyword evidence="2" id="KW-0472">Membrane</keyword>
<feature type="transmembrane region" description="Helical" evidence="2">
    <location>
        <begin position="67"/>
        <end position="85"/>
    </location>
</feature>
<proteinExistence type="predicted"/>
<feature type="transmembrane region" description="Helical" evidence="2">
    <location>
        <begin position="97"/>
        <end position="117"/>
    </location>
</feature>
<dbReference type="EMBL" id="HBGG01000320">
    <property type="protein sequence ID" value="CAD9197945.1"/>
    <property type="molecule type" value="Transcribed_RNA"/>
</dbReference>
<name>A0A7S1SGD3_9CHLO</name>
<accession>A0A7S1SGD3</accession>
<keyword evidence="2" id="KW-1133">Transmembrane helix</keyword>
<protein>
    <submittedName>
        <fullName evidence="3">Uncharacterized protein</fullName>
    </submittedName>
</protein>
<organism evidence="3">
    <name type="scientific">Tetraselmis chuii</name>
    <dbReference type="NCBI Taxonomy" id="63592"/>
    <lineage>
        <taxon>Eukaryota</taxon>
        <taxon>Viridiplantae</taxon>
        <taxon>Chlorophyta</taxon>
        <taxon>core chlorophytes</taxon>
        <taxon>Chlorodendrophyceae</taxon>
        <taxon>Chlorodendrales</taxon>
        <taxon>Chlorodendraceae</taxon>
        <taxon>Tetraselmis</taxon>
    </lineage>
</organism>
<feature type="transmembrane region" description="Helical" evidence="2">
    <location>
        <begin position="37"/>
        <end position="55"/>
    </location>
</feature>
<feature type="transmembrane region" description="Helical" evidence="2">
    <location>
        <begin position="129"/>
        <end position="147"/>
    </location>
</feature>
<reference evidence="3" key="1">
    <citation type="submission" date="2021-01" db="EMBL/GenBank/DDBJ databases">
        <authorList>
            <person name="Corre E."/>
            <person name="Pelletier E."/>
            <person name="Niang G."/>
            <person name="Scheremetjew M."/>
            <person name="Finn R."/>
            <person name="Kale V."/>
            <person name="Holt S."/>
            <person name="Cochrane G."/>
            <person name="Meng A."/>
            <person name="Brown T."/>
            <person name="Cohen L."/>
        </authorList>
    </citation>
    <scope>NUCLEOTIDE SEQUENCE</scope>
    <source>
        <strain evidence="3">PLY429</strain>
    </source>
</reference>
<evidence type="ECO:0000313" key="3">
    <source>
        <dbReference type="EMBL" id="CAD9197945.1"/>
    </source>
</evidence>
<keyword evidence="2" id="KW-0812">Transmembrane</keyword>
<evidence type="ECO:0000256" key="1">
    <source>
        <dbReference type="SAM" id="MobiDB-lite"/>
    </source>
</evidence>
<gene>
    <name evidence="3" type="ORF">TCHU04912_LOCUS178</name>
</gene>
<feature type="compositionally biased region" description="Pro residues" evidence="1">
    <location>
        <begin position="175"/>
        <end position="206"/>
    </location>
</feature>